<comment type="caution">
    <text evidence="1">The sequence shown here is derived from an EMBL/GenBank/DDBJ whole genome shotgun (WGS) entry which is preliminary data.</text>
</comment>
<evidence type="ECO:0000313" key="2">
    <source>
        <dbReference type="Proteomes" id="UP001562425"/>
    </source>
</evidence>
<feature type="non-terminal residue" evidence="1">
    <location>
        <position position="18"/>
    </location>
</feature>
<sequence length="18" mass="2028">RKRIITLLSIGDTIEDGQ</sequence>
<keyword evidence="2" id="KW-1185">Reference proteome</keyword>
<dbReference type="EMBL" id="JBEHCU010001409">
    <property type="protein sequence ID" value="KAL1403550.1"/>
    <property type="molecule type" value="Genomic_DNA"/>
</dbReference>
<name>A0ABD1DWM3_CULPP</name>
<evidence type="ECO:0000313" key="1">
    <source>
        <dbReference type="EMBL" id="KAL1403550.1"/>
    </source>
</evidence>
<dbReference type="AlphaFoldDB" id="A0ABD1DWM3"/>
<gene>
    <name evidence="1" type="ORF">pipiens_000894</name>
</gene>
<reference evidence="1 2" key="1">
    <citation type="submission" date="2024-05" db="EMBL/GenBank/DDBJ databases">
        <title>Culex pipiens pipiens assembly and annotation.</title>
        <authorList>
            <person name="Alout H."/>
            <person name="Durand T."/>
        </authorList>
    </citation>
    <scope>NUCLEOTIDE SEQUENCE [LARGE SCALE GENOMIC DNA]</scope>
    <source>
        <strain evidence="1">HA-2024</strain>
        <tissue evidence="1">Whole body</tissue>
    </source>
</reference>
<dbReference type="Proteomes" id="UP001562425">
    <property type="component" value="Unassembled WGS sequence"/>
</dbReference>
<proteinExistence type="predicted"/>
<protein>
    <submittedName>
        <fullName evidence="1">Uncharacterized protein</fullName>
    </submittedName>
</protein>
<feature type="non-terminal residue" evidence="1">
    <location>
        <position position="1"/>
    </location>
</feature>
<accession>A0ABD1DWM3</accession>
<organism evidence="1 2">
    <name type="scientific">Culex pipiens pipiens</name>
    <name type="common">Northern house mosquito</name>
    <dbReference type="NCBI Taxonomy" id="38569"/>
    <lineage>
        <taxon>Eukaryota</taxon>
        <taxon>Metazoa</taxon>
        <taxon>Ecdysozoa</taxon>
        <taxon>Arthropoda</taxon>
        <taxon>Hexapoda</taxon>
        <taxon>Insecta</taxon>
        <taxon>Pterygota</taxon>
        <taxon>Neoptera</taxon>
        <taxon>Endopterygota</taxon>
        <taxon>Diptera</taxon>
        <taxon>Nematocera</taxon>
        <taxon>Culicoidea</taxon>
        <taxon>Culicidae</taxon>
        <taxon>Culicinae</taxon>
        <taxon>Culicini</taxon>
        <taxon>Culex</taxon>
        <taxon>Culex</taxon>
    </lineage>
</organism>